<reference evidence="1" key="1">
    <citation type="journal article" date="2021" name="PeerJ">
        <title>Extensive microbial diversity within the chicken gut microbiome revealed by metagenomics and culture.</title>
        <authorList>
            <person name="Gilroy R."/>
            <person name="Ravi A."/>
            <person name="Getino M."/>
            <person name="Pursley I."/>
            <person name="Horton D.L."/>
            <person name="Alikhan N.F."/>
            <person name="Baker D."/>
            <person name="Gharbi K."/>
            <person name="Hall N."/>
            <person name="Watson M."/>
            <person name="Adriaenssens E.M."/>
            <person name="Foster-Nyarko E."/>
            <person name="Jarju S."/>
            <person name="Secka A."/>
            <person name="Antonio M."/>
            <person name="Oren A."/>
            <person name="Chaudhuri R.R."/>
            <person name="La Ragione R."/>
            <person name="Hildebrand F."/>
            <person name="Pallen M.J."/>
        </authorList>
    </citation>
    <scope>NUCLEOTIDE SEQUENCE</scope>
    <source>
        <strain evidence="1">CHK193-4272</strain>
    </source>
</reference>
<dbReference type="EMBL" id="DXIE01000035">
    <property type="protein sequence ID" value="HIV62480.1"/>
    <property type="molecule type" value="Genomic_DNA"/>
</dbReference>
<keyword evidence="1" id="KW-0328">Glycosyltransferase</keyword>
<keyword evidence="1" id="KW-0808">Transferase</keyword>
<dbReference type="SUPFAM" id="SSF53271">
    <property type="entry name" value="PRTase-like"/>
    <property type="match status" value="1"/>
</dbReference>
<dbReference type="GO" id="GO:0016757">
    <property type="term" value="F:glycosyltransferase activity"/>
    <property type="evidence" value="ECO:0007669"/>
    <property type="project" value="UniProtKB-KW"/>
</dbReference>
<proteinExistence type="predicted"/>
<protein>
    <submittedName>
        <fullName evidence="1">Orotate phosphoribosyltransferase</fullName>
    </submittedName>
</protein>
<dbReference type="InterPro" id="IPR029057">
    <property type="entry name" value="PRTase-like"/>
</dbReference>
<reference evidence="1" key="2">
    <citation type="submission" date="2021-04" db="EMBL/GenBank/DDBJ databases">
        <authorList>
            <person name="Gilroy R."/>
        </authorList>
    </citation>
    <scope>NUCLEOTIDE SEQUENCE</scope>
    <source>
        <strain evidence="1">CHK193-4272</strain>
    </source>
</reference>
<evidence type="ECO:0000313" key="1">
    <source>
        <dbReference type="EMBL" id="HIV62480.1"/>
    </source>
</evidence>
<evidence type="ECO:0000313" key="2">
    <source>
        <dbReference type="Proteomes" id="UP000886808"/>
    </source>
</evidence>
<comment type="caution">
    <text evidence="1">The sequence shown here is derived from an EMBL/GenBank/DDBJ whole genome shotgun (WGS) entry which is preliminary data.</text>
</comment>
<dbReference type="Proteomes" id="UP000886808">
    <property type="component" value="Unassembled WGS sequence"/>
</dbReference>
<dbReference type="Gene3D" id="3.40.50.2020">
    <property type="match status" value="1"/>
</dbReference>
<organism evidence="1 2">
    <name type="scientific">Candidatus Butyricicoccus avistercoris</name>
    <dbReference type="NCBI Taxonomy" id="2838518"/>
    <lineage>
        <taxon>Bacteria</taxon>
        <taxon>Bacillati</taxon>
        <taxon>Bacillota</taxon>
        <taxon>Clostridia</taxon>
        <taxon>Eubacteriales</taxon>
        <taxon>Butyricicoccaceae</taxon>
        <taxon>Butyricicoccus</taxon>
    </lineage>
</organism>
<accession>A0A9D1PIW5</accession>
<sequence length="212" mass="23784">MERKIIKLPSTSGRISLKAVSGHFSTKHSHVNYYLDMTECKTNQRMAEECGHLLAHKYTSSTVIHTIMCLDETQMIGGFLAQKLSKDGFRGINRGECIHVVTPEINMAGQMIFRDNVRTLIENRNVLVLVSSVVTGKTVEQSIECINYYKGHPIAVSSIFSAVDHVDKVPIHSLFHINDIPDYAHYPAMDCPKCKNGQPIEALVNSFGYFKI</sequence>
<name>A0A9D1PIW5_9FIRM</name>
<dbReference type="AlphaFoldDB" id="A0A9D1PIW5"/>
<gene>
    <name evidence="1" type="ORF">H9746_06545</name>
</gene>